<evidence type="ECO:0000256" key="1">
    <source>
        <dbReference type="ARBA" id="ARBA00038215"/>
    </source>
</evidence>
<dbReference type="PANTHER" id="PTHR46825:SF15">
    <property type="entry name" value="BETA-LACTAMASE-RELATED DOMAIN-CONTAINING PROTEIN"/>
    <property type="match status" value="1"/>
</dbReference>
<evidence type="ECO:0000313" key="5">
    <source>
        <dbReference type="Proteomes" id="UP001163828"/>
    </source>
</evidence>
<keyword evidence="5" id="KW-1185">Reference proteome</keyword>
<dbReference type="Proteomes" id="UP001163828">
    <property type="component" value="Unassembled WGS sequence"/>
</dbReference>
<evidence type="ECO:0000313" key="4">
    <source>
        <dbReference type="EMBL" id="KAJ3992122.1"/>
    </source>
</evidence>
<proteinExistence type="inferred from homology"/>
<organism evidence="4 5">
    <name type="scientific">Lentinula boryana</name>
    <dbReference type="NCBI Taxonomy" id="40481"/>
    <lineage>
        <taxon>Eukaryota</taxon>
        <taxon>Fungi</taxon>
        <taxon>Dikarya</taxon>
        <taxon>Basidiomycota</taxon>
        <taxon>Agaricomycotina</taxon>
        <taxon>Agaricomycetes</taxon>
        <taxon>Agaricomycetidae</taxon>
        <taxon>Agaricales</taxon>
        <taxon>Marasmiineae</taxon>
        <taxon>Omphalotaceae</taxon>
        <taxon>Lentinula</taxon>
    </lineage>
</organism>
<sequence length="582" mass="63509">MHLPSLFAASLTATVTLAKTQQQEQQPLLAQESITPAPDTAKNILTPQIDSFIEQVLSDWNSAGGAGIAVVQRNEDGSWNVENKGYGIAKTDGSKVTGDTLFAIGSNSKLFDVIATGLLISNETLSPRISWNTRISCIIPEWELSDPIASSGSTIIDLMSHRTGLPRHDMAYHNTQPVQSLISKIKYLRPSSEFREIWQYNNIMYTVLSYLPDVLIHVPFTHYVKNHLFIPLGLNSTTYSGAIAEESGNLADGFGRDGVNKSEDVLGAGTPRAMPFWNPYGGEDGNDKQPSFSVVISGAGGVISSARDVATWLQVLLLQGKNPITDEQVIPSSVIEKVATGVTVLAGVPSYPEYAPINYGGGQMRSSYRGFNFIEHGGSTPGKTLPLCLCRTRVMDSNVNYPGFHTQITRFPFNNVGVAVLTNDDAYGSVIMEIIKWRIVDELFSLRPIDWNSRAKQRVTEAYEKQSRQLIPRPDNPTPPSVPFTSLAGTYQHPAYGTLELCALPSIASLEWTKSSVSTLPTESAFPMTASCERLIDEIPTRLPGTANTSDAVPTFFAYMDGTNVLCVHGRYMAFACSFATF</sequence>
<feature type="signal peptide" evidence="2">
    <location>
        <begin position="1"/>
        <end position="18"/>
    </location>
</feature>
<evidence type="ECO:0000259" key="3">
    <source>
        <dbReference type="Pfam" id="PF00144"/>
    </source>
</evidence>
<accession>A0ABQ8Q0I4</accession>
<dbReference type="PANTHER" id="PTHR46825">
    <property type="entry name" value="D-ALANYL-D-ALANINE-CARBOXYPEPTIDASE/ENDOPEPTIDASE AMPH"/>
    <property type="match status" value="1"/>
</dbReference>
<name>A0ABQ8Q0I4_9AGAR</name>
<dbReference type="InterPro" id="IPR050491">
    <property type="entry name" value="AmpC-like"/>
</dbReference>
<dbReference type="Gene3D" id="3.40.710.10">
    <property type="entry name" value="DD-peptidase/beta-lactamase superfamily"/>
    <property type="match status" value="1"/>
</dbReference>
<feature type="chain" id="PRO_5045749921" evidence="2">
    <location>
        <begin position="19"/>
        <end position="582"/>
    </location>
</feature>
<feature type="domain" description="Beta-lactamase-related" evidence="3">
    <location>
        <begin position="65"/>
        <end position="426"/>
    </location>
</feature>
<dbReference type="InterPro" id="IPR001466">
    <property type="entry name" value="Beta-lactam-related"/>
</dbReference>
<dbReference type="SUPFAM" id="SSF56601">
    <property type="entry name" value="beta-lactamase/transpeptidase-like"/>
    <property type="match status" value="1"/>
</dbReference>
<reference evidence="4" key="1">
    <citation type="submission" date="2022-08" db="EMBL/GenBank/DDBJ databases">
        <authorList>
            <consortium name="DOE Joint Genome Institute"/>
            <person name="Min B."/>
            <person name="Riley R."/>
            <person name="Sierra-Patev S."/>
            <person name="Naranjo-Ortiz M."/>
            <person name="Looney B."/>
            <person name="Konkel Z."/>
            <person name="Slot J.C."/>
            <person name="Sakamoto Y."/>
            <person name="Steenwyk J.L."/>
            <person name="Rokas A."/>
            <person name="Carro J."/>
            <person name="Camarero S."/>
            <person name="Ferreira P."/>
            <person name="Molpeceres G."/>
            <person name="Ruiz-Duenas F.J."/>
            <person name="Serrano A."/>
            <person name="Henrissat B."/>
            <person name="Drula E."/>
            <person name="Hughes K.W."/>
            <person name="Mata J.L."/>
            <person name="Ishikawa N.K."/>
            <person name="Vargas-Isla R."/>
            <person name="Ushijima S."/>
            <person name="Smith C.A."/>
            <person name="Ahrendt S."/>
            <person name="Andreopoulos W."/>
            <person name="He G."/>
            <person name="Labutti K."/>
            <person name="Lipzen A."/>
            <person name="Ng V."/>
            <person name="Sandor L."/>
            <person name="Barry K."/>
            <person name="Martinez A.T."/>
            <person name="Xiao Y."/>
            <person name="Gibbons J.G."/>
            <person name="Terashima K."/>
            <person name="Hibbett D.S."/>
            <person name="Grigoriev I.V."/>
        </authorList>
    </citation>
    <scope>NUCLEOTIDE SEQUENCE</scope>
    <source>
        <strain evidence="4">TFB10827</strain>
    </source>
</reference>
<dbReference type="InterPro" id="IPR012338">
    <property type="entry name" value="Beta-lactam/transpept-like"/>
</dbReference>
<dbReference type="Pfam" id="PF00144">
    <property type="entry name" value="Beta-lactamase"/>
    <property type="match status" value="1"/>
</dbReference>
<keyword evidence="2" id="KW-0732">Signal</keyword>
<protein>
    <submittedName>
        <fullName evidence="4">Beta-lactamase/transpeptidase-like protein</fullName>
    </submittedName>
</protein>
<dbReference type="EMBL" id="MU790896">
    <property type="protein sequence ID" value="KAJ3992122.1"/>
    <property type="molecule type" value="Genomic_DNA"/>
</dbReference>
<gene>
    <name evidence="4" type="ORF">F5050DRAFT_1898193</name>
</gene>
<evidence type="ECO:0000256" key="2">
    <source>
        <dbReference type="SAM" id="SignalP"/>
    </source>
</evidence>
<comment type="similarity">
    <text evidence="1">Belongs to the peptidase S12 family.</text>
</comment>
<comment type="caution">
    <text evidence="4">The sequence shown here is derived from an EMBL/GenBank/DDBJ whole genome shotgun (WGS) entry which is preliminary data.</text>
</comment>